<organism evidence="3 4">
    <name type="scientific">Leucobacter rhizosphaerae</name>
    <dbReference type="NCBI Taxonomy" id="2932245"/>
    <lineage>
        <taxon>Bacteria</taxon>
        <taxon>Bacillati</taxon>
        <taxon>Actinomycetota</taxon>
        <taxon>Actinomycetes</taxon>
        <taxon>Micrococcales</taxon>
        <taxon>Microbacteriaceae</taxon>
        <taxon>Leucobacter</taxon>
    </lineage>
</organism>
<keyword evidence="4" id="KW-1185">Reference proteome</keyword>
<evidence type="ECO:0000313" key="3">
    <source>
        <dbReference type="EMBL" id="UOQ59979.1"/>
    </source>
</evidence>
<evidence type="ECO:0000256" key="1">
    <source>
        <dbReference type="SAM" id="MobiDB-lite"/>
    </source>
</evidence>
<feature type="region of interest" description="Disordered" evidence="1">
    <location>
        <begin position="1"/>
        <end position="23"/>
    </location>
</feature>
<keyword evidence="2" id="KW-1133">Transmembrane helix</keyword>
<sequence length="72" mass="7483">MSAQRSDGRKPSGDRGGERPSAAARRKQIIVGLVMGAIVGVVISAISQFWLWLPAGLALGLAVGVIMKPPSE</sequence>
<feature type="compositionally biased region" description="Basic and acidic residues" evidence="1">
    <location>
        <begin position="1"/>
        <end position="18"/>
    </location>
</feature>
<gene>
    <name evidence="3" type="ORF">MUN76_13155</name>
</gene>
<evidence type="ECO:0000256" key="2">
    <source>
        <dbReference type="SAM" id="Phobius"/>
    </source>
</evidence>
<evidence type="ECO:0000313" key="4">
    <source>
        <dbReference type="Proteomes" id="UP000831775"/>
    </source>
</evidence>
<dbReference type="Proteomes" id="UP000831775">
    <property type="component" value="Chromosome"/>
</dbReference>
<reference evidence="3 4" key="1">
    <citation type="submission" date="2022-04" db="EMBL/GenBank/DDBJ databases">
        <title>Leucobacter sp. isolated from rhizosphere of onion.</title>
        <authorList>
            <person name="Won M."/>
            <person name="Lee C.-M."/>
            <person name="Woen H.-Y."/>
            <person name="Kwon S.-W."/>
        </authorList>
    </citation>
    <scope>NUCLEOTIDE SEQUENCE [LARGE SCALE GENOMIC DNA]</scope>
    <source>
        <strain evidence="3 4">H25R-14</strain>
    </source>
</reference>
<keyword evidence="2" id="KW-0472">Membrane</keyword>
<accession>A0ABY4FUY7</accession>
<keyword evidence="2" id="KW-0812">Transmembrane</keyword>
<feature type="transmembrane region" description="Helical" evidence="2">
    <location>
        <begin position="29"/>
        <end position="53"/>
    </location>
</feature>
<proteinExistence type="predicted"/>
<dbReference type="EMBL" id="CP095043">
    <property type="protein sequence ID" value="UOQ59979.1"/>
    <property type="molecule type" value="Genomic_DNA"/>
</dbReference>
<dbReference type="RefSeq" id="WP_244685267.1">
    <property type="nucleotide sequence ID" value="NZ_CP095043.1"/>
</dbReference>
<name>A0ABY4FUY7_9MICO</name>
<protein>
    <submittedName>
        <fullName evidence="3">HPP family protein</fullName>
    </submittedName>
</protein>